<reference evidence="3 4" key="1">
    <citation type="submission" date="2020-10" db="EMBL/GenBank/DDBJ databases">
        <title>The Coptis chinensis genome and diversification of protoberbering-type alkaloids.</title>
        <authorList>
            <person name="Wang B."/>
            <person name="Shu S."/>
            <person name="Song C."/>
            <person name="Liu Y."/>
        </authorList>
    </citation>
    <scope>NUCLEOTIDE SEQUENCE [LARGE SCALE GENOMIC DNA]</scope>
    <source>
        <strain evidence="3">HL-2020</strain>
        <tissue evidence="3">Leaf</tissue>
    </source>
</reference>
<keyword evidence="2" id="KW-0812">Transmembrane</keyword>
<dbReference type="Proteomes" id="UP000631114">
    <property type="component" value="Unassembled WGS sequence"/>
</dbReference>
<keyword evidence="2" id="KW-1133">Transmembrane helix</keyword>
<dbReference type="AlphaFoldDB" id="A0A835I113"/>
<feature type="compositionally biased region" description="Polar residues" evidence="1">
    <location>
        <begin position="398"/>
        <end position="411"/>
    </location>
</feature>
<evidence type="ECO:0000313" key="3">
    <source>
        <dbReference type="EMBL" id="KAF9608013.1"/>
    </source>
</evidence>
<dbReference type="OrthoDB" id="1928683at2759"/>
<feature type="transmembrane region" description="Helical" evidence="2">
    <location>
        <begin position="124"/>
        <end position="143"/>
    </location>
</feature>
<evidence type="ECO:0000313" key="4">
    <source>
        <dbReference type="Proteomes" id="UP000631114"/>
    </source>
</evidence>
<dbReference type="PANTHER" id="PTHR36704:SF1">
    <property type="entry name" value="OS06G0239700 PROTEIN"/>
    <property type="match status" value="1"/>
</dbReference>
<evidence type="ECO:0000256" key="2">
    <source>
        <dbReference type="SAM" id="Phobius"/>
    </source>
</evidence>
<protein>
    <submittedName>
        <fullName evidence="3">Uncharacterized protein</fullName>
    </submittedName>
</protein>
<dbReference type="PANTHER" id="PTHR36704">
    <property type="entry name" value="PROTEIN, PUTATIVE-RELATED"/>
    <property type="match status" value="1"/>
</dbReference>
<comment type="caution">
    <text evidence="3">The sequence shown here is derived from an EMBL/GenBank/DDBJ whole genome shotgun (WGS) entry which is preliminary data.</text>
</comment>
<proteinExistence type="predicted"/>
<feature type="region of interest" description="Disordered" evidence="1">
    <location>
        <begin position="396"/>
        <end position="419"/>
    </location>
</feature>
<sequence length="419" mass="47609">MSFLAGRLAATEGAYFLKQSKQAVTRLVSQTNNDNSKNTLQEEKADVLHEVLRHSLATKIIIQPPPPESSLSIFTEKKNLLSPRHPNGFFIIKVLHRIFLRMLGIHFVLMFLCLESLWAPEVGMAFFTATTIVFGGAVIAFGVTTSKLELHSSDDIKTKGRDLIQPKFETIREQLNPLRIWAKKMSAEWHVEKKEAVKDSPLAKELSKRLELSLCHIVEYQMGKSKGKGVRKGKGPSRRRGEEYPPHLMGVCRFGYNNYPNDEVMLARAYVDEHGDNVSRQEVHEHLSEYRDKKEAQRVAVGLPPYSSDEEDYFEDEEDYLETVLGRRCVPVFIEEETKVTSQPMSVDVQPPIQNPDFQNSDMLPPVQNSDIYYRDMGKLPTQELATKIKEVVEESHLLSSDRTATTTPVTKNPKIPKA</sequence>
<organism evidence="3 4">
    <name type="scientific">Coptis chinensis</name>
    <dbReference type="NCBI Taxonomy" id="261450"/>
    <lineage>
        <taxon>Eukaryota</taxon>
        <taxon>Viridiplantae</taxon>
        <taxon>Streptophyta</taxon>
        <taxon>Embryophyta</taxon>
        <taxon>Tracheophyta</taxon>
        <taxon>Spermatophyta</taxon>
        <taxon>Magnoliopsida</taxon>
        <taxon>Ranunculales</taxon>
        <taxon>Ranunculaceae</taxon>
        <taxon>Coptidoideae</taxon>
        <taxon>Coptis</taxon>
    </lineage>
</organism>
<accession>A0A835I113</accession>
<name>A0A835I113_9MAGN</name>
<keyword evidence="4" id="KW-1185">Reference proteome</keyword>
<gene>
    <name evidence="3" type="ORF">IFM89_004894</name>
</gene>
<dbReference type="EMBL" id="JADFTS010000004">
    <property type="protein sequence ID" value="KAF9608013.1"/>
    <property type="molecule type" value="Genomic_DNA"/>
</dbReference>
<keyword evidence="2" id="KW-0472">Membrane</keyword>
<evidence type="ECO:0000256" key="1">
    <source>
        <dbReference type="SAM" id="MobiDB-lite"/>
    </source>
</evidence>
<feature type="transmembrane region" description="Helical" evidence="2">
    <location>
        <begin position="98"/>
        <end position="118"/>
    </location>
</feature>